<keyword evidence="5" id="KW-0808">Transferase</keyword>
<evidence type="ECO:0000256" key="8">
    <source>
        <dbReference type="ARBA" id="ARBA00022932"/>
    </source>
</evidence>
<dbReference type="EMBL" id="BAYM01000089">
    <property type="protein sequence ID" value="GAN36843.1"/>
    <property type="molecule type" value="Genomic_DNA"/>
</dbReference>
<evidence type="ECO:0000256" key="11">
    <source>
        <dbReference type="ARBA" id="ARBA00049244"/>
    </source>
</evidence>
<dbReference type="Gene3D" id="1.10.150.870">
    <property type="match status" value="1"/>
</dbReference>
<dbReference type="Gene3D" id="1.10.10.1600">
    <property type="entry name" value="Bacterial DNA polymerase III alpha subunit, thumb domain"/>
    <property type="match status" value="1"/>
</dbReference>
<dbReference type="Pfam" id="PF02811">
    <property type="entry name" value="PHP"/>
    <property type="match status" value="1"/>
</dbReference>
<dbReference type="PANTHER" id="PTHR32294">
    <property type="entry name" value="DNA POLYMERASE III SUBUNIT ALPHA"/>
    <property type="match status" value="1"/>
</dbReference>
<protein>
    <recommendedName>
        <fullName evidence="4">DNA polymerase III subunit alpha</fullName>
        <ecNumber evidence="3">2.7.7.7</ecNumber>
    </recommendedName>
</protein>
<evidence type="ECO:0000313" key="14">
    <source>
        <dbReference type="Proteomes" id="UP000032552"/>
    </source>
</evidence>
<name>A0A0C9QDW0_LACPA</name>
<evidence type="ECO:0000256" key="10">
    <source>
        <dbReference type="ARBA" id="ARBA00026073"/>
    </source>
</evidence>
<evidence type="ECO:0000256" key="7">
    <source>
        <dbReference type="ARBA" id="ARBA00022705"/>
    </source>
</evidence>
<dbReference type="PANTHER" id="PTHR32294:SF0">
    <property type="entry name" value="DNA POLYMERASE III SUBUNIT ALPHA"/>
    <property type="match status" value="1"/>
</dbReference>
<dbReference type="InterPro" id="IPR041931">
    <property type="entry name" value="DNA_pol3_alpha_thumb_dom"/>
</dbReference>
<dbReference type="InterPro" id="IPR040982">
    <property type="entry name" value="DNA_pol3_finger"/>
</dbReference>
<organism evidence="13 14">
    <name type="scientific">Lacticaseibacillus paracasei NRIC 0644</name>
    <dbReference type="NCBI Taxonomy" id="1435038"/>
    <lineage>
        <taxon>Bacteria</taxon>
        <taxon>Bacillati</taxon>
        <taxon>Bacillota</taxon>
        <taxon>Bacilli</taxon>
        <taxon>Lactobacillales</taxon>
        <taxon>Lactobacillaceae</taxon>
        <taxon>Lacticaseibacillus</taxon>
    </lineage>
</organism>
<dbReference type="EC" id="2.7.7.7" evidence="3"/>
<evidence type="ECO:0000256" key="2">
    <source>
        <dbReference type="ARBA" id="ARBA00009496"/>
    </source>
</evidence>
<dbReference type="InterPro" id="IPR004805">
    <property type="entry name" value="DnaE2/DnaE/PolC"/>
</dbReference>
<reference evidence="14" key="1">
    <citation type="submission" date="2014-05" db="EMBL/GenBank/DDBJ databases">
        <title>Whole genome sequencing of Lactobacillus casei NRIC0644.</title>
        <authorList>
            <person name="Atarashi H."/>
            <person name="Yoshida Y."/>
            <person name="Fujimura S."/>
            <person name="Tanaka N."/>
            <person name="Shiwa Y."/>
            <person name="Yoshikawa H."/>
            <person name="Okada S."/>
            <person name="Nakagawa J."/>
        </authorList>
    </citation>
    <scope>NUCLEOTIDE SEQUENCE [LARGE SCALE GENOMIC DNA]</scope>
    <source>
        <strain evidence="14">NRIC0644</strain>
    </source>
</reference>
<dbReference type="AlphaFoldDB" id="A0A0C9QDW0"/>
<dbReference type="Pfam" id="PF07733">
    <property type="entry name" value="DNA_pol3_alpha"/>
    <property type="match status" value="1"/>
</dbReference>
<comment type="similarity">
    <text evidence="2">Belongs to the DNA polymerase type-C family. DnaE subfamily.</text>
</comment>
<comment type="subcellular location">
    <subcellularLocation>
        <location evidence="1">Cytoplasm</location>
    </subcellularLocation>
</comment>
<keyword evidence="8 13" id="KW-0239">DNA-directed DNA polymerase</keyword>
<dbReference type="NCBIfam" id="NF004226">
    <property type="entry name" value="PRK05673.1"/>
    <property type="match status" value="1"/>
</dbReference>
<dbReference type="Gene3D" id="3.20.20.140">
    <property type="entry name" value="Metal-dependent hydrolases"/>
    <property type="match status" value="1"/>
</dbReference>
<dbReference type="InterPro" id="IPR004013">
    <property type="entry name" value="PHP_dom"/>
</dbReference>
<dbReference type="GO" id="GO:0006260">
    <property type="term" value="P:DNA replication"/>
    <property type="evidence" value="ECO:0007669"/>
    <property type="project" value="UniProtKB-KW"/>
</dbReference>
<comment type="function">
    <text evidence="9">DNA polymerase III is a complex, multichain enzyme responsible for most of the replicative synthesis in bacteria. This DNA polymerase also exhibits 3' to 5' exonuclease activity. The alpha chain is the DNA polymerase.</text>
</comment>
<comment type="subunit">
    <text evidence="10">DNA polymerase III contains a core (composed of alpha, epsilon and theta chains) that associates with a tau subunit. This core dimerizes to form the POLIII' complex. PolIII' associates with the gamma complex (composed of gamma, delta, delta', psi and chi chains) and with the beta chain to form the complete DNA polymerase III complex.</text>
</comment>
<dbReference type="InterPro" id="IPR016195">
    <property type="entry name" value="Pol/histidinol_Pase-like"/>
</dbReference>
<dbReference type="Proteomes" id="UP000032552">
    <property type="component" value="Unassembled WGS sequence"/>
</dbReference>
<dbReference type="GO" id="GO:0005737">
    <property type="term" value="C:cytoplasm"/>
    <property type="evidence" value="ECO:0007669"/>
    <property type="project" value="UniProtKB-SubCell"/>
</dbReference>
<dbReference type="SMART" id="SM00481">
    <property type="entry name" value="POLIIIAc"/>
    <property type="match status" value="1"/>
</dbReference>
<evidence type="ECO:0000256" key="4">
    <source>
        <dbReference type="ARBA" id="ARBA00019114"/>
    </source>
</evidence>
<dbReference type="Pfam" id="PF14579">
    <property type="entry name" value="HHH_6"/>
    <property type="match status" value="1"/>
</dbReference>
<feature type="domain" description="Polymerase/histidinol phosphatase N-terminal" evidence="12">
    <location>
        <begin position="4"/>
        <end position="71"/>
    </location>
</feature>
<evidence type="ECO:0000256" key="6">
    <source>
        <dbReference type="ARBA" id="ARBA00022695"/>
    </source>
</evidence>
<dbReference type="GO" id="GO:0003887">
    <property type="term" value="F:DNA-directed DNA polymerase activity"/>
    <property type="evidence" value="ECO:0007669"/>
    <property type="project" value="UniProtKB-KW"/>
</dbReference>
<evidence type="ECO:0000313" key="13">
    <source>
        <dbReference type="EMBL" id="GAN36843.1"/>
    </source>
</evidence>
<evidence type="ECO:0000256" key="1">
    <source>
        <dbReference type="ARBA" id="ARBA00004496"/>
    </source>
</evidence>
<keyword evidence="7" id="KW-0235">DNA replication</keyword>
<accession>A0A0C9QDW0</accession>
<dbReference type="InterPro" id="IPR003141">
    <property type="entry name" value="Pol/His_phosphatase_N"/>
</dbReference>
<evidence type="ECO:0000256" key="3">
    <source>
        <dbReference type="ARBA" id="ARBA00012417"/>
    </source>
</evidence>
<dbReference type="SUPFAM" id="SSF89550">
    <property type="entry name" value="PHP domain-like"/>
    <property type="match status" value="1"/>
</dbReference>
<gene>
    <name evidence="13" type="ORF">LC0644_1432</name>
</gene>
<proteinExistence type="inferred from homology"/>
<dbReference type="InterPro" id="IPR004365">
    <property type="entry name" value="NA-bd_OB_tRNA"/>
</dbReference>
<keyword evidence="6" id="KW-0548">Nucleotidyltransferase</keyword>
<dbReference type="GO" id="GO:0008408">
    <property type="term" value="F:3'-5' exonuclease activity"/>
    <property type="evidence" value="ECO:0007669"/>
    <property type="project" value="InterPro"/>
</dbReference>
<comment type="catalytic activity">
    <reaction evidence="11">
        <text>DNA(n) + a 2'-deoxyribonucleoside 5'-triphosphate = DNA(n+1) + diphosphate</text>
        <dbReference type="Rhea" id="RHEA:22508"/>
        <dbReference type="Rhea" id="RHEA-COMP:17339"/>
        <dbReference type="Rhea" id="RHEA-COMP:17340"/>
        <dbReference type="ChEBI" id="CHEBI:33019"/>
        <dbReference type="ChEBI" id="CHEBI:61560"/>
        <dbReference type="ChEBI" id="CHEBI:173112"/>
        <dbReference type="EC" id="2.7.7.7"/>
    </reaction>
</comment>
<dbReference type="GO" id="GO:0003676">
    <property type="term" value="F:nucleic acid binding"/>
    <property type="evidence" value="ECO:0007669"/>
    <property type="project" value="InterPro"/>
</dbReference>
<dbReference type="CDD" id="cd07431">
    <property type="entry name" value="PHP_PolIIIA"/>
    <property type="match status" value="1"/>
</dbReference>
<evidence type="ECO:0000259" key="12">
    <source>
        <dbReference type="SMART" id="SM00481"/>
    </source>
</evidence>
<comment type="caution">
    <text evidence="13">The sequence shown here is derived from an EMBL/GenBank/DDBJ whole genome shotgun (WGS) entry which is preliminary data.</text>
</comment>
<dbReference type="Pfam" id="PF01336">
    <property type="entry name" value="tRNA_anti-codon"/>
    <property type="match status" value="1"/>
</dbReference>
<dbReference type="CDD" id="cd04485">
    <property type="entry name" value="DnaE_OBF"/>
    <property type="match status" value="1"/>
</dbReference>
<dbReference type="RefSeq" id="WP_045624996.1">
    <property type="nucleotide sequence ID" value="NZ_BAYM01000089.1"/>
</dbReference>
<dbReference type="InterPro" id="IPR029460">
    <property type="entry name" value="DNAPol_HHH"/>
</dbReference>
<sequence>MTFTQLQVHSNYTLLHSPLALSDLISAAKSRGYSAIALTDTNVVYGLVEFYRQAKAAGLKPLLGMQIAIDDAKLLVIAKNNQGYHQLLKISTQIMLATSPVAFADLLPLTGLVAITLPDSPFSAAVVANDHDRAVAFLQELDNKQPEAVYVGLDEAHLDTPLPAFATSQQLHLMALGNVLYRDPTDAFTQKVMAAIGDGSQLNFRDPVLTDAGPWWLKPPADASAPFVAAGLQAAVDNAAQIADQTDVTITFKQPQLPHYQTPDQLASKDYLTKLAQEGLANRFHDQPIPTTYQQRLQYELDVIIKMGFADYFLVVWDVMNYAHKVNIMTGAGRGSAAGSLVSYALAITEVDPIAYDLLFERFLNPARAQMPDIDLDIPDNRRGELIQYVHDKYGRNHMAQIITFGTFGAKQAIRDVARVFGMSQFESNTWSRAIPNLLHMDLKTAYDQSQPLKNLVADSPKNRMLFQTALALEGLPRHYSTHAAGIVLSEEPLTDTVALQPSGDGLEQTQVPKDDVEALGLLKMDFLGLKNLNILAAASHFVTRDTGRTFDPKQIPLNDQPTLALFARGDTNGVFQFESAGIKNVLRKLRPTDFEDVVAVNALYRPGPMENIDTFIARKNGQEPIAYPDPALEKILKPTYGVLVYQEQVMQVASVMGGFSLGEADLLRRAMSKKKSSVLAAEQDKFIEGAVKQGFPEATAKTVYAYIDRFANYGFNRSHAVAYSMVAFWLAYLKVHDPAAFFAALMNASMNNLPKLRTYVQEAKARQVALLGPDINTSNGGFKLSDGKIRFGLLSVKGMRRDFSEAIFTARKNGPFKDFRDLLQRLEPKWLKADNFKPLILAGAFDSFDDNRAQTIANLDELINSVKLAGNDVGLFSVLAPKPIVVPEMPAGERLEEEASVLGVYLSGHPVDKYAPLKTQYTLVNVVDLAEGRTVDILLLVRHIKRIRTKTGKPMAFVDGQDATGTVSLTVFPNLYPTLEKIETDMVVLVNGRVEKRNDDLQLIVNRIQDAAPLLEALPKAQLFIRLDADNVDARTDLLKKLQTAHGPIPVITVDTTSKESVLLDKRYWVTADTSLMADLESRFGAANVVLRKRQEE</sequence>
<dbReference type="NCBIfam" id="TIGR00594">
    <property type="entry name" value="polc"/>
    <property type="match status" value="1"/>
</dbReference>
<evidence type="ECO:0000256" key="5">
    <source>
        <dbReference type="ARBA" id="ARBA00022679"/>
    </source>
</evidence>
<evidence type="ECO:0000256" key="9">
    <source>
        <dbReference type="ARBA" id="ARBA00025611"/>
    </source>
</evidence>
<dbReference type="Pfam" id="PF17657">
    <property type="entry name" value="DNA_pol3_finger"/>
    <property type="match status" value="1"/>
</dbReference>
<dbReference type="InterPro" id="IPR011708">
    <property type="entry name" value="DNA_pol3_alpha_NTPase_dom"/>
</dbReference>